<keyword evidence="3" id="KW-0238">DNA-binding</keyword>
<evidence type="ECO:0000256" key="3">
    <source>
        <dbReference type="ARBA" id="ARBA00023125"/>
    </source>
</evidence>
<feature type="domain" description="HTH lysR-type" evidence="5">
    <location>
        <begin position="28"/>
        <end position="85"/>
    </location>
</feature>
<evidence type="ECO:0000256" key="2">
    <source>
        <dbReference type="ARBA" id="ARBA00023015"/>
    </source>
</evidence>
<dbReference type="PANTHER" id="PTHR30126:SF4">
    <property type="entry name" value="LYSR FAMILY TRANSCRIPTIONAL REGULATOR"/>
    <property type="match status" value="1"/>
</dbReference>
<dbReference type="EMBL" id="AXZL01000058">
    <property type="protein sequence ID" value="ESE41880.1"/>
    <property type="molecule type" value="Genomic_DNA"/>
</dbReference>
<dbReference type="CDD" id="cd08431">
    <property type="entry name" value="PBP2_HupR"/>
    <property type="match status" value="1"/>
</dbReference>
<organism evidence="6 7">
    <name type="scientific">Shewanella decolorationis S12</name>
    <dbReference type="NCBI Taxonomy" id="1353536"/>
    <lineage>
        <taxon>Bacteria</taxon>
        <taxon>Pseudomonadati</taxon>
        <taxon>Pseudomonadota</taxon>
        <taxon>Gammaproteobacteria</taxon>
        <taxon>Alteromonadales</taxon>
        <taxon>Shewanellaceae</taxon>
        <taxon>Shewanella</taxon>
    </lineage>
</organism>
<dbReference type="PROSITE" id="PS50931">
    <property type="entry name" value="HTH_LYSR"/>
    <property type="match status" value="1"/>
</dbReference>
<keyword evidence="2" id="KW-0805">Transcription regulation</keyword>
<protein>
    <submittedName>
        <fullName evidence="6">LysR family transcriptional regulator</fullName>
    </submittedName>
</protein>
<name>A0ABN0PP77_9GAMM</name>
<comment type="similarity">
    <text evidence="1">Belongs to the LysR transcriptional regulatory family.</text>
</comment>
<evidence type="ECO:0000313" key="6">
    <source>
        <dbReference type="EMBL" id="ESE41880.1"/>
    </source>
</evidence>
<reference evidence="6 7" key="1">
    <citation type="journal article" date="2013" name="Genome Announc.">
        <title>Draft Genome Sequence of Shewanella decolorationis S12, a Dye-Degrading Bacterium Isolated from a Wastewater Treatment Plant.</title>
        <authorList>
            <person name="Xu M."/>
            <person name="Fang Y."/>
            <person name="Liu J."/>
            <person name="Chen X."/>
            <person name="Sun G."/>
            <person name="Guo J."/>
            <person name="Hua Z."/>
            <person name="Tu Q."/>
            <person name="Wu L."/>
            <person name="Zhou J."/>
            <person name="Liu X."/>
        </authorList>
    </citation>
    <scope>NUCLEOTIDE SEQUENCE [LARGE SCALE GENOMIC DNA]</scope>
    <source>
        <strain evidence="6 7">S12</strain>
    </source>
</reference>
<accession>A0ABN0PP77</accession>
<proteinExistence type="inferred from homology"/>
<dbReference type="InterPro" id="IPR000847">
    <property type="entry name" value="LysR_HTH_N"/>
</dbReference>
<dbReference type="Pfam" id="PF00126">
    <property type="entry name" value="HTH_1"/>
    <property type="match status" value="1"/>
</dbReference>
<keyword evidence="7" id="KW-1185">Reference proteome</keyword>
<gene>
    <name evidence="6" type="ORF">SHD_1415</name>
</gene>
<dbReference type="Proteomes" id="UP000017548">
    <property type="component" value="Unassembled WGS sequence"/>
</dbReference>
<dbReference type="InterPro" id="IPR036390">
    <property type="entry name" value="WH_DNA-bd_sf"/>
</dbReference>
<evidence type="ECO:0000313" key="7">
    <source>
        <dbReference type="Proteomes" id="UP000017548"/>
    </source>
</evidence>
<dbReference type="Pfam" id="PF03466">
    <property type="entry name" value="LysR_substrate"/>
    <property type="match status" value="1"/>
</dbReference>
<evidence type="ECO:0000256" key="4">
    <source>
        <dbReference type="ARBA" id="ARBA00023163"/>
    </source>
</evidence>
<dbReference type="InterPro" id="IPR005119">
    <property type="entry name" value="LysR_subst-bd"/>
</dbReference>
<dbReference type="Gene3D" id="1.10.10.10">
    <property type="entry name" value="Winged helix-like DNA-binding domain superfamily/Winged helix DNA-binding domain"/>
    <property type="match status" value="1"/>
</dbReference>
<sequence length="320" mass="35368">MTFKKENRNIFKVYFKKIEQEVAMLPVMSLDGLIVLDAIDKKGSFSAAAESLFRVPSALTYTVQKLESDLGVKLFERKGQRAELTLVGQLVLRQGREILAATARLEEAVRQLETGWESALTLAIDTVVPDLPLLKLIAEFTELGKQVTINITEESLGGGWDALYSGRADIAIGVTGELPKGQYHLVEIGMLEFVFALAPHHPLAQFDHPIPTEALLQFPSVVVADSSTALAQRSSGLFDSRQVIRVPNMQTKIKAQQLGLGVGYIPKHLIREELASGTLVACQVEIPRPAQPVFLAWRKGNQGKAQAWFAERLPHCDWLF</sequence>
<dbReference type="SUPFAM" id="SSF53850">
    <property type="entry name" value="Periplasmic binding protein-like II"/>
    <property type="match status" value="1"/>
</dbReference>
<dbReference type="SUPFAM" id="SSF46785">
    <property type="entry name" value="Winged helix' DNA-binding domain"/>
    <property type="match status" value="1"/>
</dbReference>
<evidence type="ECO:0000256" key="1">
    <source>
        <dbReference type="ARBA" id="ARBA00009437"/>
    </source>
</evidence>
<keyword evidence="4" id="KW-0804">Transcription</keyword>
<dbReference type="Gene3D" id="3.40.190.10">
    <property type="entry name" value="Periplasmic binding protein-like II"/>
    <property type="match status" value="2"/>
</dbReference>
<dbReference type="InterPro" id="IPR036388">
    <property type="entry name" value="WH-like_DNA-bd_sf"/>
</dbReference>
<evidence type="ECO:0000259" key="5">
    <source>
        <dbReference type="PROSITE" id="PS50931"/>
    </source>
</evidence>
<comment type="caution">
    <text evidence="6">The sequence shown here is derived from an EMBL/GenBank/DDBJ whole genome shotgun (WGS) entry which is preliminary data.</text>
</comment>
<dbReference type="PANTHER" id="PTHR30126">
    <property type="entry name" value="HTH-TYPE TRANSCRIPTIONAL REGULATOR"/>
    <property type="match status" value="1"/>
</dbReference>